<reference evidence="2 3" key="1">
    <citation type="journal article" date="2022" name="Allergy">
        <title>Genome assembly and annotation of Periplaneta americana reveal a comprehensive cockroach allergen profile.</title>
        <authorList>
            <person name="Wang L."/>
            <person name="Xiong Q."/>
            <person name="Saelim N."/>
            <person name="Wang L."/>
            <person name="Nong W."/>
            <person name="Wan A.T."/>
            <person name="Shi M."/>
            <person name="Liu X."/>
            <person name="Cao Q."/>
            <person name="Hui J.H.L."/>
            <person name="Sookrung N."/>
            <person name="Leung T.F."/>
            <person name="Tungtrongchitr A."/>
            <person name="Tsui S.K.W."/>
        </authorList>
    </citation>
    <scope>NUCLEOTIDE SEQUENCE [LARGE SCALE GENOMIC DNA]</scope>
    <source>
        <strain evidence="2">PWHHKU_190912</strain>
    </source>
</reference>
<protein>
    <recommendedName>
        <fullName evidence="1">Reverse transcriptase domain-containing protein</fullName>
    </recommendedName>
</protein>
<gene>
    <name evidence="2" type="ORF">ANN_17676</name>
</gene>
<dbReference type="Proteomes" id="UP001148838">
    <property type="component" value="Unassembled WGS sequence"/>
</dbReference>
<sequence>MCLSETYSTCNFALDYAFRKVQDNREGLELNGLHHHHLVYAVDVSMLEENPQTIRENTSSKAKVWKQIPKRQSVPQESILAPFLYLIYTHDILTPKSDSLTVAQFADDIAVLSKGDTGEQVTTNLQNIEMWNKKWRTAMNTNKSSTVTFSYLKKEKALPLYLNCSPVSHHEEV</sequence>
<proteinExistence type="predicted"/>
<evidence type="ECO:0000313" key="3">
    <source>
        <dbReference type="Proteomes" id="UP001148838"/>
    </source>
</evidence>
<evidence type="ECO:0000313" key="2">
    <source>
        <dbReference type="EMBL" id="KAJ4437531.1"/>
    </source>
</evidence>
<dbReference type="InterPro" id="IPR000477">
    <property type="entry name" value="RT_dom"/>
</dbReference>
<accession>A0ABQ8STL3</accession>
<dbReference type="Pfam" id="PF00078">
    <property type="entry name" value="RVT_1"/>
    <property type="match status" value="1"/>
</dbReference>
<organism evidence="2 3">
    <name type="scientific">Periplaneta americana</name>
    <name type="common">American cockroach</name>
    <name type="synonym">Blatta americana</name>
    <dbReference type="NCBI Taxonomy" id="6978"/>
    <lineage>
        <taxon>Eukaryota</taxon>
        <taxon>Metazoa</taxon>
        <taxon>Ecdysozoa</taxon>
        <taxon>Arthropoda</taxon>
        <taxon>Hexapoda</taxon>
        <taxon>Insecta</taxon>
        <taxon>Pterygota</taxon>
        <taxon>Neoptera</taxon>
        <taxon>Polyneoptera</taxon>
        <taxon>Dictyoptera</taxon>
        <taxon>Blattodea</taxon>
        <taxon>Blattoidea</taxon>
        <taxon>Blattidae</taxon>
        <taxon>Blattinae</taxon>
        <taxon>Periplaneta</taxon>
    </lineage>
</organism>
<name>A0ABQ8STL3_PERAM</name>
<evidence type="ECO:0000259" key="1">
    <source>
        <dbReference type="PROSITE" id="PS50878"/>
    </source>
</evidence>
<feature type="domain" description="Reverse transcriptase" evidence="1">
    <location>
        <begin position="1"/>
        <end position="173"/>
    </location>
</feature>
<keyword evidence="3" id="KW-1185">Reference proteome</keyword>
<comment type="caution">
    <text evidence="2">The sequence shown here is derived from an EMBL/GenBank/DDBJ whole genome shotgun (WGS) entry which is preliminary data.</text>
</comment>
<dbReference type="PROSITE" id="PS50878">
    <property type="entry name" value="RT_POL"/>
    <property type="match status" value="1"/>
</dbReference>
<dbReference type="EMBL" id="JAJSOF020000021">
    <property type="protein sequence ID" value="KAJ4437531.1"/>
    <property type="molecule type" value="Genomic_DNA"/>
</dbReference>